<dbReference type="SUPFAM" id="SSF52540">
    <property type="entry name" value="P-loop containing nucleoside triphosphate hydrolases"/>
    <property type="match status" value="1"/>
</dbReference>
<dbReference type="SUPFAM" id="SSF54980">
    <property type="entry name" value="EF-G C-terminal domain-like"/>
    <property type="match status" value="2"/>
</dbReference>
<dbReference type="Pfam" id="PF00679">
    <property type="entry name" value="EFG_C"/>
    <property type="match status" value="1"/>
</dbReference>
<protein>
    <submittedName>
        <fullName evidence="5">Ribosomal protection tetracycline resistance protein</fullName>
    </submittedName>
</protein>
<keyword evidence="6" id="KW-1185">Reference proteome</keyword>
<sequence length="639" mass="67919">MARTLNLGILAHVDAGKTSLTERLLHTAGAIDAVGSVDAGSTQTDTLALERRRGITIRSAVASFAVGDTTVNVVDTPGHPDFVAEVERALGVLDGAVLVVSAVEGVQAQTRVLVRALRRSRIPTVVFVNKIDRPGARADLELDGLPLVPLGVVEAAGTPAAAWRPRLDADRALDVVADHDDGVLAEYVRTGAVGAERLRASVADLSRRGLVLPVLGGSAITGAGVDQLLAALPELLPAADGDPDGPLSGRVFKVERGPAGERVAYARLWSGTLRERDQVGADKVTAVRVVRRGSAVERTEARAGQVAQLWGLAGVRVGDDLGEPHDGDRFRFSPPVLETVVVPDEPTERGALHAALTQLAEQDPLIGLRLDDTGDAALSLYGEVQKEVVGATLAEEFGVAVSFRETTTFHVERPVGVGSAVERMGDDVNPFNATVGLRVEPAPVGSGVRFRLGIEPGSLTLAFRRAVEETVLCTLQQGLRGWQVADCTVVLTESGYVPPPPYGWSVYSSSASDFRRLTPLVLLTALRRARTTVLEPVHGFTLDVPHDTLTAVLPLLARSDAVPLSTVTRGDRAVVEGDVPAARLHRLHQQLPGATRGEGVLDSVFARYRPVRGEAPVRRRRGADPLHREEYLRSVGRQA</sequence>
<dbReference type="EMBL" id="FUZQ01000001">
    <property type="protein sequence ID" value="SKC42212.1"/>
    <property type="molecule type" value="Genomic_DNA"/>
</dbReference>
<dbReference type="Pfam" id="PF00009">
    <property type="entry name" value="GTP_EFTU"/>
    <property type="match status" value="1"/>
</dbReference>
<reference evidence="5 6" key="1">
    <citation type="submission" date="2017-02" db="EMBL/GenBank/DDBJ databases">
        <authorList>
            <person name="Peterson S.W."/>
        </authorList>
    </citation>
    <scope>NUCLEOTIDE SEQUENCE [LARGE SCALE GENOMIC DNA]</scope>
    <source>
        <strain evidence="5 6">DSM 21481</strain>
    </source>
</reference>
<keyword evidence="1" id="KW-0547">Nucleotide-binding</keyword>
<dbReference type="GO" id="GO:0006412">
    <property type="term" value="P:translation"/>
    <property type="evidence" value="ECO:0007669"/>
    <property type="project" value="UniProtKB-KW"/>
</dbReference>
<evidence type="ECO:0000256" key="1">
    <source>
        <dbReference type="ARBA" id="ARBA00022741"/>
    </source>
</evidence>
<keyword evidence="2" id="KW-0648">Protein biosynthesis</keyword>
<evidence type="ECO:0000313" key="5">
    <source>
        <dbReference type="EMBL" id="SKC42212.1"/>
    </source>
</evidence>
<gene>
    <name evidence="5" type="ORF">SAMN04324258_0889</name>
</gene>
<dbReference type="InterPro" id="IPR005517">
    <property type="entry name" value="Transl_elong_EFG/EF2_IV"/>
</dbReference>
<dbReference type="PRINTS" id="PR01037">
    <property type="entry name" value="TCRTETOQM"/>
</dbReference>
<dbReference type="Proteomes" id="UP000189777">
    <property type="component" value="Unassembled WGS sequence"/>
</dbReference>
<dbReference type="PRINTS" id="PR00315">
    <property type="entry name" value="ELONGATNFCT"/>
</dbReference>
<evidence type="ECO:0000313" key="6">
    <source>
        <dbReference type="Proteomes" id="UP000189777"/>
    </source>
</evidence>
<accession>A0A1T5ISY0</accession>
<evidence type="ECO:0000256" key="3">
    <source>
        <dbReference type="ARBA" id="ARBA00023134"/>
    </source>
</evidence>
<dbReference type="InterPro" id="IPR027417">
    <property type="entry name" value="P-loop_NTPase"/>
</dbReference>
<dbReference type="PROSITE" id="PS51722">
    <property type="entry name" value="G_TR_2"/>
    <property type="match status" value="1"/>
</dbReference>
<keyword evidence="3" id="KW-0342">GTP-binding</keyword>
<dbReference type="InterPro" id="IPR035647">
    <property type="entry name" value="EFG_III/V"/>
</dbReference>
<dbReference type="SMART" id="SM00889">
    <property type="entry name" value="EFG_IV"/>
    <property type="match status" value="1"/>
</dbReference>
<dbReference type="GO" id="GO:0032790">
    <property type="term" value="P:ribosome disassembly"/>
    <property type="evidence" value="ECO:0007669"/>
    <property type="project" value="TreeGrafter"/>
</dbReference>
<dbReference type="NCBIfam" id="TIGR00231">
    <property type="entry name" value="small_GTP"/>
    <property type="match status" value="1"/>
</dbReference>
<dbReference type="AlphaFoldDB" id="A0A1T5ISY0"/>
<dbReference type="Gene3D" id="3.40.50.300">
    <property type="entry name" value="P-loop containing nucleotide triphosphate hydrolases"/>
    <property type="match status" value="1"/>
</dbReference>
<dbReference type="GO" id="GO:0003924">
    <property type="term" value="F:GTPase activity"/>
    <property type="evidence" value="ECO:0007669"/>
    <property type="project" value="InterPro"/>
</dbReference>
<dbReference type="InterPro" id="IPR000795">
    <property type="entry name" value="T_Tr_GTP-bd_dom"/>
</dbReference>
<dbReference type="PROSITE" id="PS00301">
    <property type="entry name" value="G_TR_1"/>
    <property type="match status" value="1"/>
</dbReference>
<dbReference type="InterPro" id="IPR014721">
    <property type="entry name" value="Ribsml_uS5_D2-typ_fold_subgr"/>
</dbReference>
<dbReference type="OrthoDB" id="9801472at2"/>
<dbReference type="Gene3D" id="3.30.70.870">
    <property type="entry name" value="Elongation Factor G (Translational Gtpase), domain 3"/>
    <property type="match status" value="1"/>
</dbReference>
<dbReference type="InterPro" id="IPR005225">
    <property type="entry name" value="Small_GTP-bd"/>
</dbReference>
<organism evidence="5 6">
    <name type="scientific">Krasilnikoviella flava</name>
    <dbReference type="NCBI Taxonomy" id="526729"/>
    <lineage>
        <taxon>Bacteria</taxon>
        <taxon>Bacillati</taxon>
        <taxon>Actinomycetota</taxon>
        <taxon>Actinomycetes</taxon>
        <taxon>Micrococcales</taxon>
        <taxon>Promicromonosporaceae</taxon>
        <taxon>Krasilnikoviella</taxon>
    </lineage>
</organism>
<dbReference type="InterPro" id="IPR009000">
    <property type="entry name" value="Transl_B-barrel_sf"/>
</dbReference>
<feature type="domain" description="Tr-type G" evidence="4">
    <location>
        <begin position="2"/>
        <end position="244"/>
    </location>
</feature>
<dbReference type="SUPFAM" id="SSF54211">
    <property type="entry name" value="Ribosomal protein S5 domain 2-like"/>
    <property type="match status" value="1"/>
</dbReference>
<dbReference type="STRING" id="526729.SAMN04324258_0889"/>
<dbReference type="PANTHER" id="PTHR43261:SF1">
    <property type="entry name" value="RIBOSOME-RELEASING FACTOR 2, MITOCHONDRIAL"/>
    <property type="match status" value="1"/>
</dbReference>
<dbReference type="Pfam" id="PF22042">
    <property type="entry name" value="EF-G_D2"/>
    <property type="match status" value="1"/>
</dbReference>
<evidence type="ECO:0000259" key="4">
    <source>
        <dbReference type="PROSITE" id="PS51722"/>
    </source>
</evidence>
<dbReference type="InterPro" id="IPR000640">
    <property type="entry name" value="EFG_V-like"/>
</dbReference>
<dbReference type="InterPro" id="IPR053905">
    <property type="entry name" value="EF-G-like_DII"/>
</dbReference>
<dbReference type="Pfam" id="PF03764">
    <property type="entry name" value="EFG_IV"/>
    <property type="match status" value="1"/>
</dbReference>
<name>A0A1T5ISY0_9MICO</name>
<dbReference type="Pfam" id="PF14492">
    <property type="entry name" value="EFG_III"/>
    <property type="match status" value="1"/>
</dbReference>
<dbReference type="GO" id="GO:0005525">
    <property type="term" value="F:GTP binding"/>
    <property type="evidence" value="ECO:0007669"/>
    <property type="project" value="UniProtKB-KW"/>
</dbReference>
<proteinExistence type="predicted"/>
<evidence type="ECO:0000256" key="2">
    <source>
        <dbReference type="ARBA" id="ARBA00022917"/>
    </source>
</evidence>
<dbReference type="Gene3D" id="3.30.230.10">
    <property type="match status" value="1"/>
</dbReference>
<dbReference type="PANTHER" id="PTHR43261">
    <property type="entry name" value="TRANSLATION ELONGATION FACTOR G-RELATED"/>
    <property type="match status" value="1"/>
</dbReference>
<dbReference type="InterPro" id="IPR020568">
    <property type="entry name" value="Ribosomal_Su5_D2-typ_SF"/>
</dbReference>
<dbReference type="InterPro" id="IPR041095">
    <property type="entry name" value="EFG_II"/>
</dbReference>
<dbReference type="Gene3D" id="2.40.30.10">
    <property type="entry name" value="Translation factors"/>
    <property type="match status" value="1"/>
</dbReference>
<dbReference type="SUPFAM" id="SSF50447">
    <property type="entry name" value="Translation proteins"/>
    <property type="match status" value="1"/>
</dbReference>
<dbReference type="InterPro" id="IPR031157">
    <property type="entry name" value="G_TR_CS"/>
</dbReference>